<feature type="region of interest" description="Disordered" evidence="9">
    <location>
        <begin position="288"/>
        <end position="403"/>
    </location>
</feature>
<dbReference type="GO" id="GO:0045944">
    <property type="term" value="P:positive regulation of transcription by RNA polymerase II"/>
    <property type="evidence" value="ECO:0007669"/>
    <property type="project" value="TreeGrafter"/>
</dbReference>
<evidence type="ECO:0000256" key="9">
    <source>
        <dbReference type="SAM" id="MobiDB-lite"/>
    </source>
</evidence>
<dbReference type="InterPro" id="IPR034732">
    <property type="entry name" value="EPHD"/>
</dbReference>
<dbReference type="GO" id="GO:0005634">
    <property type="term" value="C:nucleus"/>
    <property type="evidence" value="ECO:0007669"/>
    <property type="project" value="UniProtKB-SubCell"/>
</dbReference>
<dbReference type="SMART" id="SM00292">
    <property type="entry name" value="BRCT"/>
    <property type="match status" value="2"/>
</dbReference>
<dbReference type="GO" id="GO:0004842">
    <property type="term" value="F:ubiquitin-protein transferase activity"/>
    <property type="evidence" value="ECO:0007669"/>
    <property type="project" value="TreeGrafter"/>
</dbReference>
<dbReference type="FunFam" id="3.40.50.10190:FF:000006">
    <property type="entry name" value="Breast cancer type 1 susceptibility protein homolog"/>
    <property type="match status" value="1"/>
</dbReference>
<accession>A0A9Q1KS59</accession>
<feature type="compositionally biased region" description="Acidic residues" evidence="9">
    <location>
        <begin position="97"/>
        <end position="106"/>
    </location>
</feature>
<dbReference type="InterPro" id="IPR031099">
    <property type="entry name" value="BRCA1-associated"/>
</dbReference>
<feature type="region of interest" description="Disordered" evidence="9">
    <location>
        <begin position="228"/>
        <end position="256"/>
    </location>
</feature>
<dbReference type="Pfam" id="PF13771">
    <property type="entry name" value="zf-HC5HC2H"/>
    <property type="match status" value="1"/>
</dbReference>
<dbReference type="OrthoDB" id="2384350at2759"/>
<evidence type="ECO:0000256" key="7">
    <source>
        <dbReference type="ARBA" id="ARBA00023204"/>
    </source>
</evidence>
<dbReference type="SUPFAM" id="SSF57850">
    <property type="entry name" value="RING/U-box"/>
    <property type="match status" value="1"/>
</dbReference>
<keyword evidence="3" id="KW-0677">Repeat</keyword>
<evidence type="ECO:0000256" key="2">
    <source>
        <dbReference type="ARBA" id="ARBA00022723"/>
    </source>
</evidence>
<evidence type="ECO:0000256" key="8">
    <source>
        <dbReference type="ARBA" id="ARBA00023242"/>
    </source>
</evidence>
<evidence type="ECO:0000256" key="6">
    <source>
        <dbReference type="ARBA" id="ARBA00022833"/>
    </source>
</evidence>
<dbReference type="InterPro" id="IPR001357">
    <property type="entry name" value="BRCT_dom"/>
</dbReference>
<dbReference type="PANTHER" id="PTHR13763">
    <property type="entry name" value="BREAST CANCER TYPE 1 SUSCEPTIBILITY PROTEIN BRCA1"/>
    <property type="match status" value="1"/>
</dbReference>
<feature type="domain" description="BRCT" evidence="10">
    <location>
        <begin position="899"/>
        <end position="934"/>
    </location>
</feature>
<dbReference type="InterPro" id="IPR013083">
    <property type="entry name" value="Znf_RING/FYVE/PHD"/>
</dbReference>
<dbReference type="Proteomes" id="UP001153076">
    <property type="component" value="Unassembled WGS sequence"/>
</dbReference>
<evidence type="ECO:0000256" key="4">
    <source>
        <dbReference type="ARBA" id="ARBA00022763"/>
    </source>
</evidence>
<keyword evidence="6" id="KW-0862">Zinc</keyword>
<dbReference type="EMBL" id="JAKOGI010000018">
    <property type="protein sequence ID" value="KAJ8449906.1"/>
    <property type="molecule type" value="Genomic_DNA"/>
</dbReference>
<comment type="subcellular location">
    <subcellularLocation>
        <location evidence="1">Nucleus</location>
    </subcellularLocation>
</comment>
<dbReference type="Gene3D" id="3.40.50.10190">
    <property type="entry name" value="BRCT domain"/>
    <property type="match status" value="2"/>
</dbReference>
<dbReference type="CDD" id="cd17734">
    <property type="entry name" value="BRCT_Bard1_rpt1"/>
    <property type="match status" value="1"/>
</dbReference>
<feature type="domain" description="BRCT" evidence="10">
    <location>
        <begin position="799"/>
        <end position="878"/>
    </location>
</feature>
<dbReference type="AlphaFoldDB" id="A0A9Q1KS59"/>
<keyword evidence="8" id="KW-0539">Nucleus</keyword>
<dbReference type="Gene3D" id="3.30.40.10">
    <property type="entry name" value="Zinc/RING finger domain, C3HC4 (zinc finger)"/>
    <property type="match status" value="1"/>
</dbReference>
<name>A0A9Q1KS59_9CARY</name>
<dbReference type="GO" id="GO:0008270">
    <property type="term" value="F:zinc ion binding"/>
    <property type="evidence" value="ECO:0007669"/>
    <property type="project" value="UniProtKB-KW"/>
</dbReference>
<feature type="compositionally biased region" description="Polar residues" evidence="9">
    <location>
        <begin position="288"/>
        <end position="306"/>
    </location>
</feature>
<organism evidence="12 13">
    <name type="scientific">Carnegiea gigantea</name>
    <dbReference type="NCBI Taxonomy" id="171969"/>
    <lineage>
        <taxon>Eukaryota</taxon>
        <taxon>Viridiplantae</taxon>
        <taxon>Streptophyta</taxon>
        <taxon>Embryophyta</taxon>
        <taxon>Tracheophyta</taxon>
        <taxon>Spermatophyta</taxon>
        <taxon>Magnoliopsida</taxon>
        <taxon>eudicotyledons</taxon>
        <taxon>Gunneridae</taxon>
        <taxon>Pentapetalae</taxon>
        <taxon>Caryophyllales</taxon>
        <taxon>Cactineae</taxon>
        <taxon>Cactaceae</taxon>
        <taxon>Cactoideae</taxon>
        <taxon>Echinocereeae</taxon>
        <taxon>Carnegiea</taxon>
    </lineage>
</organism>
<keyword evidence="5" id="KW-0863">Zinc-finger</keyword>
<evidence type="ECO:0000259" key="11">
    <source>
        <dbReference type="PROSITE" id="PS51805"/>
    </source>
</evidence>
<feature type="region of interest" description="Disordered" evidence="9">
    <location>
        <begin position="91"/>
        <end position="168"/>
    </location>
</feature>
<evidence type="ECO:0000256" key="5">
    <source>
        <dbReference type="ARBA" id="ARBA00022771"/>
    </source>
</evidence>
<dbReference type="GO" id="GO:0000724">
    <property type="term" value="P:double-strand break repair via homologous recombination"/>
    <property type="evidence" value="ECO:0007669"/>
    <property type="project" value="TreeGrafter"/>
</dbReference>
<dbReference type="PROSITE" id="PS51805">
    <property type="entry name" value="EPHD"/>
    <property type="match status" value="1"/>
</dbReference>
<evidence type="ECO:0000313" key="12">
    <source>
        <dbReference type="EMBL" id="KAJ8449906.1"/>
    </source>
</evidence>
<comment type="caution">
    <text evidence="12">The sequence shown here is derived from an EMBL/GenBank/DDBJ whole genome shotgun (WGS) entry which is preliminary data.</text>
</comment>
<proteinExistence type="predicted"/>
<dbReference type="SUPFAM" id="SSF52113">
    <property type="entry name" value="BRCT domain"/>
    <property type="match status" value="2"/>
</dbReference>
<feature type="compositionally biased region" description="Basic residues" evidence="9">
    <location>
        <begin position="126"/>
        <end position="140"/>
    </location>
</feature>
<reference evidence="12" key="1">
    <citation type="submission" date="2022-04" db="EMBL/GenBank/DDBJ databases">
        <title>Carnegiea gigantea Genome sequencing and assembly v2.</title>
        <authorList>
            <person name="Copetti D."/>
            <person name="Sanderson M.J."/>
            <person name="Burquez A."/>
            <person name="Wojciechowski M.F."/>
        </authorList>
    </citation>
    <scope>NUCLEOTIDE SEQUENCE</scope>
    <source>
        <strain evidence="12">SGP5-SGP5p</strain>
        <tissue evidence="12">Aerial part</tissue>
    </source>
</reference>
<evidence type="ECO:0000313" key="13">
    <source>
        <dbReference type="Proteomes" id="UP001153076"/>
    </source>
</evidence>
<feature type="compositionally biased region" description="Basic and acidic residues" evidence="9">
    <location>
        <begin position="386"/>
        <end position="398"/>
    </location>
</feature>
<keyword evidence="7" id="KW-0234">DNA repair</keyword>
<keyword evidence="2" id="KW-0479">Metal-binding</keyword>
<keyword evidence="13" id="KW-1185">Reference proteome</keyword>
<dbReference type="Pfam" id="PF00533">
    <property type="entry name" value="BRCT"/>
    <property type="match status" value="1"/>
</dbReference>
<sequence>MPYLLEFAGYCGIPYLQSCFLQVRPSLSSCIHKSMKSGSNCPVCKMPYQRREIRPAPHMDNLVNIYKSMEVASGLSLFVTQHPAATKCLGAEKQTENDGDVAEEESGLNTPKTAKHQVMEDPWSKKLSKSKPKNSGRNKGKPSFLTNKRVQVPHSPVSTETPVHQAKKELGKSKTINELMNNSSSSPNGQQLANGNRSLNLSPFFWLRDDEDVEKPSQQIEMDYLTGTPAKAPSFSDIKDSDDDVPSKMSPNVGDIGEHNRRLEEELLEGAVANNEVITAHLGNVSSMENNNTQHVEPHNSSSPQSKSDHKQNDSVIPCKRGMQASTRGHAKRRKKNAGQIRDAPNGSELALGSSKDNCSPTARCVRSPDSALPDEVNDLVSELPASDRKSGINEDKKLKKSKKKFKSIGQSSRFGRVIGNENKQDLMTPGIIDEAIVPHDRRHEDTQSKSFLSMPMSDKKSCCAKRRTTSCAANHQKKRYCRQMRSEIKDKVSEDHFCGEKFERNGDVHAEAAEQADGNNDQGVPGSDHLEGSSTKGDGHPQKDMPILHKCDVRSTKCAFCHSTEETEASGEMVHYSEGRPVSENHSAGSVIHSHRNCTEWYVASNFKENTLPSCIFAAYTLIQSKIAAFVLQTSKANALCRKSPQCVEELLKSANFRVISKAVFKRAPNVYFENDIAVNLEEEFARSRRIKCSLCGMKGAALGCYEKSCRKSFHVPCAKKLRECRWDNEHFVILCPLHASSKLPCELSTSRPTKVKSNQKGKNLQRQSQLAVNHGTNRNLKNFDRSSKKIVLCCSGLSTTEKETVSEFAKASGALVSTTWNSAVTHVIASVDKNEAFRRTLKVLMGILEGKWILSIKWVEACMKAVALVDEAPYEISCDIHRVKNGPRLGRLRHQNKQLKLFAGFKFYLSGDFTPSYKGYLQDLLIAAGGTILHRKPVAESNSTAACVPQTIIIYSVELPEKCDVKKKDTILARRRSEAEALASSTGSKVGLEDCLSSPLDRCCTV</sequence>
<dbReference type="PANTHER" id="PTHR13763:SF0">
    <property type="entry name" value="BREAST CANCER TYPE 1 SUSCEPTIBILITY PROTEIN"/>
    <property type="match status" value="1"/>
</dbReference>
<feature type="compositionally biased region" description="Basic and acidic residues" evidence="9">
    <location>
        <begin position="538"/>
        <end position="547"/>
    </location>
</feature>
<dbReference type="InterPro" id="IPR036420">
    <property type="entry name" value="BRCT_dom_sf"/>
</dbReference>
<dbReference type="PROSITE" id="PS50172">
    <property type="entry name" value="BRCT"/>
    <property type="match status" value="2"/>
</dbReference>
<feature type="domain" description="PHD-type" evidence="11">
    <location>
        <begin position="636"/>
        <end position="741"/>
    </location>
</feature>
<evidence type="ECO:0000256" key="3">
    <source>
        <dbReference type="ARBA" id="ARBA00022737"/>
    </source>
</evidence>
<protein>
    <submittedName>
        <fullName evidence="12">Uncharacterized protein</fullName>
    </submittedName>
</protein>
<evidence type="ECO:0000256" key="1">
    <source>
        <dbReference type="ARBA" id="ARBA00004123"/>
    </source>
</evidence>
<keyword evidence="4" id="KW-0227">DNA damage</keyword>
<feature type="region of interest" description="Disordered" evidence="9">
    <location>
        <begin position="515"/>
        <end position="547"/>
    </location>
</feature>
<gene>
    <name evidence="12" type="ORF">Cgig2_029268</name>
</gene>
<evidence type="ECO:0000259" key="10">
    <source>
        <dbReference type="PROSITE" id="PS50172"/>
    </source>
</evidence>